<evidence type="ECO:0000256" key="3">
    <source>
        <dbReference type="ARBA" id="ARBA00022741"/>
    </source>
</evidence>
<dbReference type="PANTHER" id="PTHR43394">
    <property type="entry name" value="ATP-DEPENDENT PERMEASE MDL1, MITOCHONDRIAL"/>
    <property type="match status" value="1"/>
</dbReference>
<evidence type="ECO:0000259" key="9">
    <source>
        <dbReference type="PROSITE" id="PS50929"/>
    </source>
</evidence>
<dbReference type="Pfam" id="PF00664">
    <property type="entry name" value="ABC_membrane"/>
    <property type="match status" value="1"/>
</dbReference>
<dbReference type="AlphaFoldDB" id="A0A2P1PQ40"/>
<feature type="transmembrane region" description="Helical" evidence="7">
    <location>
        <begin position="32"/>
        <end position="53"/>
    </location>
</feature>
<sequence length="595" mass="63539">MSSGTEAGTRSGFRWSAVRQVWPYLQPYRGLILGWLAFLGLSSAATLTLPFAARLMIEQGFTSGNRDAVNQAFLLLGLVALVLAIATALRFFFISILGERVSADLRKRLYRHLLSLDATFFEKNRSGELLSRITADAELVQTVVGSSMSVALRSVIMLVGASALLVWTNPKLAAYAALAIPLAMLPILVFGRRVRKLSRQSQDRFAETSAQAAESLGAMHILKAFTRESVEADRFDGSIGKVLATANQRIGTRALLTFLIIALVFGSITLVLWVGAGQVLDGHVSAGVLTQFVLYAVTAAGSVGALTEVWGEVQRAGGAMDRITEVLDTKPDIRDAADARRLPDGATGSVVFREVTFAYPSRREKPALNAVSFSVAPGETIALVGPSGAGKSTIFQLMLRFYDVDAGSIEIGGQPIKALTLESLRSAFALVPQDSVLFAMSAAENIRVGRAKADESDVRHAAAQAEAAAFIEALPQGYDTDLGERGVKLSGGQQQRIAIARALLRKAPILLLDEATSSLDAQSEAAIQNALEGVRHQVTTIVIAHRLATVQKADRILVIDQGEVVAEGSHDALIAQGGLYAELARLQFDLGSKQS</sequence>
<dbReference type="NCBIfam" id="TIGR02204">
    <property type="entry name" value="MsbA_rel"/>
    <property type="match status" value="1"/>
</dbReference>
<dbReference type="Gene3D" id="3.40.50.300">
    <property type="entry name" value="P-loop containing nucleotide triphosphate hydrolases"/>
    <property type="match status" value="1"/>
</dbReference>
<dbReference type="SMART" id="SM00382">
    <property type="entry name" value="AAA"/>
    <property type="match status" value="1"/>
</dbReference>
<dbReference type="GO" id="GO:0015421">
    <property type="term" value="F:ABC-type oligopeptide transporter activity"/>
    <property type="evidence" value="ECO:0007669"/>
    <property type="project" value="TreeGrafter"/>
</dbReference>
<keyword evidence="6 7" id="KW-0472">Membrane</keyword>
<keyword evidence="11" id="KW-1185">Reference proteome</keyword>
<feature type="transmembrane region" description="Helical" evidence="7">
    <location>
        <begin position="288"/>
        <end position="310"/>
    </location>
</feature>
<dbReference type="InterPro" id="IPR011918">
    <property type="entry name" value="ABC_MsbA_ATP-bd"/>
</dbReference>
<dbReference type="Pfam" id="PF00005">
    <property type="entry name" value="ABC_tran"/>
    <property type="match status" value="1"/>
</dbReference>
<accession>A0A2P1PQ40</accession>
<dbReference type="InterPro" id="IPR039421">
    <property type="entry name" value="Type_1_exporter"/>
</dbReference>
<evidence type="ECO:0000256" key="2">
    <source>
        <dbReference type="ARBA" id="ARBA00022692"/>
    </source>
</evidence>
<dbReference type="InterPro" id="IPR003593">
    <property type="entry name" value="AAA+_ATPase"/>
</dbReference>
<dbReference type="GO" id="GO:0005886">
    <property type="term" value="C:plasma membrane"/>
    <property type="evidence" value="ECO:0007669"/>
    <property type="project" value="UniProtKB-SubCell"/>
</dbReference>
<feature type="transmembrane region" description="Helical" evidence="7">
    <location>
        <begin position="255"/>
        <end position="276"/>
    </location>
</feature>
<gene>
    <name evidence="10" type="ORF">C7S18_06875</name>
</gene>
<dbReference type="InterPro" id="IPR027417">
    <property type="entry name" value="P-loop_NTPase"/>
</dbReference>
<reference evidence="10 11" key="1">
    <citation type="submission" date="2018-03" db="EMBL/GenBank/DDBJ databases">
        <title>Ahniella affigens gen. nov., sp. nov., a gammaproteobacterium isolated from sandy soil near a stream.</title>
        <authorList>
            <person name="Ko Y."/>
            <person name="Kim J.-H."/>
        </authorList>
    </citation>
    <scope>NUCLEOTIDE SEQUENCE [LARGE SCALE GENOMIC DNA]</scope>
    <source>
        <strain evidence="10 11">D13</strain>
    </source>
</reference>
<dbReference type="PROSITE" id="PS50893">
    <property type="entry name" value="ABC_TRANSPORTER_2"/>
    <property type="match status" value="1"/>
</dbReference>
<name>A0A2P1PQ40_9GAMM</name>
<proteinExistence type="predicted"/>
<dbReference type="FunFam" id="3.40.50.300:FF:000218">
    <property type="entry name" value="Multidrug ABC transporter ATP-binding protein"/>
    <property type="match status" value="1"/>
</dbReference>
<evidence type="ECO:0000256" key="1">
    <source>
        <dbReference type="ARBA" id="ARBA00004651"/>
    </source>
</evidence>
<dbReference type="CDD" id="cd18575">
    <property type="entry name" value="ABC_6TM_bac_exporter_ABCB8_10_like"/>
    <property type="match status" value="1"/>
</dbReference>
<protein>
    <submittedName>
        <fullName evidence="10">ABC transporter</fullName>
    </submittedName>
</protein>
<evidence type="ECO:0000313" key="11">
    <source>
        <dbReference type="Proteomes" id="UP000241074"/>
    </source>
</evidence>
<dbReference type="Proteomes" id="UP000241074">
    <property type="component" value="Chromosome"/>
</dbReference>
<reference evidence="10 11" key="2">
    <citation type="submission" date="2018-03" db="EMBL/GenBank/DDBJ databases">
        <authorList>
            <person name="Keele B.F."/>
        </authorList>
    </citation>
    <scope>NUCLEOTIDE SEQUENCE [LARGE SCALE GENOMIC DNA]</scope>
    <source>
        <strain evidence="10 11">D13</strain>
    </source>
</reference>
<dbReference type="OrthoDB" id="9806127at2"/>
<evidence type="ECO:0000259" key="8">
    <source>
        <dbReference type="PROSITE" id="PS50893"/>
    </source>
</evidence>
<feature type="transmembrane region" description="Helical" evidence="7">
    <location>
        <begin position="173"/>
        <end position="191"/>
    </location>
</feature>
<evidence type="ECO:0000313" key="10">
    <source>
        <dbReference type="EMBL" id="AVP96938.1"/>
    </source>
</evidence>
<dbReference type="RefSeq" id="WP_106890863.1">
    <property type="nucleotide sequence ID" value="NZ_CP027860.1"/>
</dbReference>
<keyword evidence="3" id="KW-0547">Nucleotide-binding</keyword>
<dbReference type="GO" id="GO:0016887">
    <property type="term" value="F:ATP hydrolysis activity"/>
    <property type="evidence" value="ECO:0007669"/>
    <property type="project" value="InterPro"/>
</dbReference>
<dbReference type="EMBL" id="CP027860">
    <property type="protein sequence ID" value="AVP96938.1"/>
    <property type="molecule type" value="Genomic_DNA"/>
</dbReference>
<dbReference type="InterPro" id="IPR011527">
    <property type="entry name" value="ABC1_TM_dom"/>
</dbReference>
<dbReference type="PANTHER" id="PTHR43394:SF1">
    <property type="entry name" value="ATP-BINDING CASSETTE SUB-FAMILY B MEMBER 10, MITOCHONDRIAL"/>
    <property type="match status" value="1"/>
</dbReference>
<dbReference type="SUPFAM" id="SSF52540">
    <property type="entry name" value="P-loop containing nucleoside triphosphate hydrolases"/>
    <property type="match status" value="1"/>
</dbReference>
<dbReference type="InterPro" id="IPR003439">
    <property type="entry name" value="ABC_transporter-like_ATP-bd"/>
</dbReference>
<keyword evidence="2 7" id="KW-0812">Transmembrane</keyword>
<feature type="transmembrane region" description="Helical" evidence="7">
    <location>
        <begin position="73"/>
        <end position="98"/>
    </location>
</feature>
<comment type="subcellular location">
    <subcellularLocation>
        <location evidence="1">Cell membrane</location>
        <topology evidence="1">Multi-pass membrane protein</topology>
    </subcellularLocation>
</comment>
<evidence type="ECO:0000256" key="4">
    <source>
        <dbReference type="ARBA" id="ARBA00022840"/>
    </source>
</evidence>
<organism evidence="10 11">
    <name type="scientific">Ahniella affigens</name>
    <dbReference type="NCBI Taxonomy" id="2021234"/>
    <lineage>
        <taxon>Bacteria</taxon>
        <taxon>Pseudomonadati</taxon>
        <taxon>Pseudomonadota</taxon>
        <taxon>Gammaproteobacteria</taxon>
        <taxon>Lysobacterales</taxon>
        <taxon>Rhodanobacteraceae</taxon>
        <taxon>Ahniella</taxon>
    </lineage>
</organism>
<evidence type="ECO:0000256" key="5">
    <source>
        <dbReference type="ARBA" id="ARBA00022989"/>
    </source>
</evidence>
<dbReference type="InterPro" id="IPR017871">
    <property type="entry name" value="ABC_transporter-like_CS"/>
</dbReference>
<dbReference type="InterPro" id="IPR036640">
    <property type="entry name" value="ABC1_TM_sf"/>
</dbReference>
<dbReference type="KEGG" id="xba:C7S18_06875"/>
<dbReference type="GO" id="GO:0005524">
    <property type="term" value="F:ATP binding"/>
    <property type="evidence" value="ECO:0007669"/>
    <property type="project" value="UniProtKB-KW"/>
</dbReference>
<keyword evidence="4" id="KW-0067">ATP-binding</keyword>
<dbReference type="PROSITE" id="PS00211">
    <property type="entry name" value="ABC_TRANSPORTER_1"/>
    <property type="match status" value="1"/>
</dbReference>
<dbReference type="SUPFAM" id="SSF90123">
    <property type="entry name" value="ABC transporter transmembrane region"/>
    <property type="match status" value="1"/>
</dbReference>
<feature type="transmembrane region" description="Helical" evidence="7">
    <location>
        <begin position="150"/>
        <end position="167"/>
    </location>
</feature>
<feature type="domain" description="ABC transporter" evidence="8">
    <location>
        <begin position="350"/>
        <end position="586"/>
    </location>
</feature>
<evidence type="ECO:0000256" key="7">
    <source>
        <dbReference type="SAM" id="Phobius"/>
    </source>
</evidence>
<evidence type="ECO:0000256" key="6">
    <source>
        <dbReference type="ARBA" id="ARBA00023136"/>
    </source>
</evidence>
<keyword evidence="5 7" id="KW-1133">Transmembrane helix</keyword>
<dbReference type="PROSITE" id="PS50929">
    <property type="entry name" value="ABC_TM1F"/>
    <property type="match status" value="1"/>
</dbReference>
<dbReference type="Gene3D" id="1.20.1560.10">
    <property type="entry name" value="ABC transporter type 1, transmembrane domain"/>
    <property type="match status" value="1"/>
</dbReference>
<feature type="domain" description="ABC transmembrane type-1" evidence="9">
    <location>
        <begin position="36"/>
        <end position="315"/>
    </location>
</feature>